<dbReference type="PANTHER" id="PTHR10174:SF224">
    <property type="entry name" value="RETINOL-BINDING PROTEIN PINTA"/>
    <property type="match status" value="1"/>
</dbReference>
<dbReference type="SUPFAM" id="SSF52087">
    <property type="entry name" value="CRAL/TRIO domain"/>
    <property type="match status" value="1"/>
</dbReference>
<dbReference type="Gene3D" id="1.20.5.1200">
    <property type="entry name" value="Alpha-tocopherol transfer"/>
    <property type="match status" value="1"/>
</dbReference>
<dbReference type="AlphaFoldDB" id="A0ABD3VD58"/>
<dbReference type="PROSITE" id="PS50191">
    <property type="entry name" value="CRAL_TRIO"/>
    <property type="match status" value="1"/>
</dbReference>
<dbReference type="InterPro" id="IPR001251">
    <property type="entry name" value="CRAL-TRIO_dom"/>
</dbReference>
<proteinExistence type="predicted"/>
<dbReference type="Gene3D" id="3.40.525.10">
    <property type="entry name" value="CRAL-TRIO lipid binding domain"/>
    <property type="match status" value="1"/>
</dbReference>
<evidence type="ECO:0000259" key="1">
    <source>
        <dbReference type="PROSITE" id="PS50191"/>
    </source>
</evidence>
<dbReference type="Proteomes" id="UP001634394">
    <property type="component" value="Unassembled WGS sequence"/>
</dbReference>
<sequence>MADQYDCVTSKKIFKAAVKKLQAACNPAMEGGKGKGKAHEEPDREYQCSLNADSLTRAQEELSECPTERLAAVQAFREWAEQQPNLRCPTGKVFFPLPKPDQHGRTIIFDRPGMLDVAEMKSKYGENILFRTAVCILDYLLMNERTQVNGIVFISDQSGFRIEQSSVYSFYNMKKAMECFLHTYPARFKEVHIYNMSPLYETVLTMLRPLMSDKLRGRLVVHGKNFHNIYEEIDKQYLPAEYLPDDYTGDNQGSIPEIIGKLKEALRKPEVVTYIQNLSSSKYGWYRNLDIPERQAEITG</sequence>
<keyword evidence="3" id="KW-1185">Reference proteome</keyword>
<dbReference type="PANTHER" id="PTHR10174">
    <property type="entry name" value="ALPHA-TOCOPHEROL TRANSFER PROTEIN-RELATED"/>
    <property type="match status" value="1"/>
</dbReference>
<gene>
    <name evidence="2" type="ORF">ACJMK2_009339</name>
</gene>
<evidence type="ECO:0000313" key="3">
    <source>
        <dbReference type="Proteomes" id="UP001634394"/>
    </source>
</evidence>
<reference evidence="2 3" key="1">
    <citation type="submission" date="2024-11" db="EMBL/GenBank/DDBJ databases">
        <title>Chromosome-level genome assembly of the freshwater bivalve Anodonta woodiana.</title>
        <authorList>
            <person name="Chen X."/>
        </authorList>
    </citation>
    <scope>NUCLEOTIDE SEQUENCE [LARGE SCALE GENOMIC DNA]</scope>
    <source>
        <strain evidence="2">MN2024</strain>
        <tissue evidence="2">Gills</tissue>
    </source>
</reference>
<dbReference type="PRINTS" id="PR00180">
    <property type="entry name" value="CRETINALDHBP"/>
</dbReference>
<dbReference type="EMBL" id="JBJQND010000012">
    <property type="protein sequence ID" value="KAL3859106.1"/>
    <property type="molecule type" value="Genomic_DNA"/>
</dbReference>
<name>A0ABD3VD58_SINWO</name>
<dbReference type="SMART" id="SM00516">
    <property type="entry name" value="SEC14"/>
    <property type="match status" value="1"/>
</dbReference>
<dbReference type="Pfam" id="PF00650">
    <property type="entry name" value="CRAL_TRIO"/>
    <property type="match status" value="1"/>
</dbReference>
<accession>A0ABD3VD58</accession>
<comment type="caution">
    <text evidence="2">The sequence shown here is derived from an EMBL/GenBank/DDBJ whole genome shotgun (WGS) entry which is preliminary data.</text>
</comment>
<organism evidence="2 3">
    <name type="scientific">Sinanodonta woodiana</name>
    <name type="common">Chinese pond mussel</name>
    <name type="synonym">Anodonta woodiana</name>
    <dbReference type="NCBI Taxonomy" id="1069815"/>
    <lineage>
        <taxon>Eukaryota</taxon>
        <taxon>Metazoa</taxon>
        <taxon>Spiralia</taxon>
        <taxon>Lophotrochozoa</taxon>
        <taxon>Mollusca</taxon>
        <taxon>Bivalvia</taxon>
        <taxon>Autobranchia</taxon>
        <taxon>Heteroconchia</taxon>
        <taxon>Palaeoheterodonta</taxon>
        <taxon>Unionida</taxon>
        <taxon>Unionoidea</taxon>
        <taxon>Unionidae</taxon>
        <taxon>Unioninae</taxon>
        <taxon>Sinanodonta</taxon>
    </lineage>
</organism>
<protein>
    <recommendedName>
        <fullName evidence="1">CRAL-TRIO domain-containing protein</fullName>
    </recommendedName>
</protein>
<evidence type="ECO:0000313" key="2">
    <source>
        <dbReference type="EMBL" id="KAL3859106.1"/>
    </source>
</evidence>
<feature type="domain" description="CRAL-TRIO" evidence="1">
    <location>
        <begin position="94"/>
        <end position="255"/>
    </location>
</feature>
<dbReference type="CDD" id="cd00170">
    <property type="entry name" value="SEC14"/>
    <property type="match status" value="1"/>
</dbReference>
<dbReference type="InterPro" id="IPR036865">
    <property type="entry name" value="CRAL-TRIO_dom_sf"/>
</dbReference>